<comment type="caution">
    <text evidence="1">The sequence shown here is derived from an EMBL/GenBank/DDBJ whole genome shotgun (WGS) entry which is preliminary data.</text>
</comment>
<evidence type="ECO:0000313" key="2">
    <source>
        <dbReference type="Proteomes" id="UP000288805"/>
    </source>
</evidence>
<dbReference type="EMBL" id="QGNW01000439">
    <property type="protein sequence ID" value="RVW71393.1"/>
    <property type="molecule type" value="Genomic_DNA"/>
</dbReference>
<dbReference type="Proteomes" id="UP000288805">
    <property type="component" value="Unassembled WGS sequence"/>
</dbReference>
<organism evidence="1 2">
    <name type="scientific">Vitis vinifera</name>
    <name type="common">Grape</name>
    <dbReference type="NCBI Taxonomy" id="29760"/>
    <lineage>
        <taxon>Eukaryota</taxon>
        <taxon>Viridiplantae</taxon>
        <taxon>Streptophyta</taxon>
        <taxon>Embryophyta</taxon>
        <taxon>Tracheophyta</taxon>
        <taxon>Spermatophyta</taxon>
        <taxon>Magnoliopsida</taxon>
        <taxon>eudicotyledons</taxon>
        <taxon>Gunneridae</taxon>
        <taxon>Pentapetalae</taxon>
        <taxon>rosids</taxon>
        <taxon>Vitales</taxon>
        <taxon>Vitaceae</taxon>
        <taxon>Viteae</taxon>
        <taxon>Vitis</taxon>
    </lineage>
</organism>
<reference evidence="1 2" key="1">
    <citation type="journal article" date="2018" name="PLoS Genet.">
        <title>Population sequencing reveals clonal diversity and ancestral inbreeding in the grapevine cultivar Chardonnay.</title>
        <authorList>
            <person name="Roach M.J."/>
            <person name="Johnson D.L."/>
            <person name="Bohlmann J."/>
            <person name="van Vuuren H.J."/>
            <person name="Jones S.J."/>
            <person name="Pretorius I.S."/>
            <person name="Schmidt S.A."/>
            <person name="Borneman A.R."/>
        </authorList>
    </citation>
    <scope>NUCLEOTIDE SEQUENCE [LARGE SCALE GENOMIC DNA]</scope>
    <source>
        <strain evidence="2">cv. Chardonnay</strain>
        <tissue evidence="1">Leaf</tissue>
    </source>
</reference>
<sequence length="197" mass="22523">MDVKSAFLNGILSEEVYVEQPKGFEDAKFPNYLYRTPRNTTTKLSKNASRKDVEQKLYRSMIGSLLYLIASRPHISFSVGACVRYQANPKESHLISVKRIICYINGTLDYGLWYLYDSSFMIAGYSNVDWAGNVEDRKATSGACFFIGDYLVAWLSKRQNIVSLSITEIEYIAVGSDCTQLLWMKKMLKDCELNKEQ</sequence>
<accession>A0A438GGR6</accession>
<dbReference type="AlphaFoldDB" id="A0A438GGR6"/>
<proteinExistence type="predicted"/>
<dbReference type="CDD" id="cd09272">
    <property type="entry name" value="RNase_HI_RT_Ty1"/>
    <property type="match status" value="1"/>
</dbReference>
<dbReference type="PANTHER" id="PTHR11439">
    <property type="entry name" value="GAG-POL-RELATED RETROTRANSPOSON"/>
    <property type="match status" value="1"/>
</dbReference>
<evidence type="ECO:0000313" key="1">
    <source>
        <dbReference type="EMBL" id="RVW71393.1"/>
    </source>
</evidence>
<protein>
    <submittedName>
        <fullName evidence="1">Retrovirus-related Pol polyprotein from transposon RE2</fullName>
    </submittedName>
</protein>
<name>A0A438GGR6_VITVI</name>
<gene>
    <name evidence="1" type="primary">RE2_47</name>
    <name evidence="1" type="ORF">CK203_060940</name>
</gene>
<dbReference type="PANTHER" id="PTHR11439:SF486">
    <property type="entry name" value="RLK (RECEPTOR-LIKE KINASE) PROTEIN, PUTATIVE-RELATED"/>
    <property type="match status" value="1"/>
</dbReference>